<evidence type="ECO:0000256" key="1">
    <source>
        <dbReference type="SAM" id="Phobius"/>
    </source>
</evidence>
<feature type="transmembrane region" description="Helical" evidence="1">
    <location>
        <begin position="130"/>
        <end position="150"/>
    </location>
</feature>
<dbReference type="InterPro" id="IPR052710">
    <property type="entry name" value="CAAX_protease"/>
</dbReference>
<feature type="domain" description="CAAX prenyl protease 2/Lysostaphin resistance protein A-like" evidence="2">
    <location>
        <begin position="130"/>
        <end position="217"/>
    </location>
</feature>
<feature type="transmembrane region" description="Helical" evidence="1">
    <location>
        <begin position="84"/>
        <end position="100"/>
    </location>
</feature>
<proteinExistence type="predicted"/>
<feature type="transmembrane region" description="Helical" evidence="1">
    <location>
        <begin position="162"/>
        <end position="182"/>
    </location>
</feature>
<reference evidence="3 4" key="1">
    <citation type="submission" date="2021-07" db="EMBL/GenBank/DDBJ databases">
        <title>Clostridium weizhouense sp. nov., an anaerobic bacterium isolated from activated sludge of Petroleum wastewater.</title>
        <authorList>
            <person name="Li Q."/>
        </authorList>
    </citation>
    <scope>NUCLEOTIDE SEQUENCE [LARGE SCALE GENOMIC DNA]</scope>
    <source>
        <strain evidence="3 4">YB-6</strain>
    </source>
</reference>
<dbReference type="GO" id="GO:0008237">
    <property type="term" value="F:metallopeptidase activity"/>
    <property type="evidence" value="ECO:0007669"/>
    <property type="project" value="UniProtKB-KW"/>
</dbReference>
<dbReference type="Pfam" id="PF02517">
    <property type="entry name" value="Rce1-like"/>
    <property type="match status" value="1"/>
</dbReference>
<organism evidence="3 4">
    <name type="scientific">Clostridium weizhouense</name>
    <dbReference type="NCBI Taxonomy" id="2859781"/>
    <lineage>
        <taxon>Bacteria</taxon>
        <taxon>Bacillati</taxon>
        <taxon>Bacillota</taxon>
        <taxon>Clostridia</taxon>
        <taxon>Eubacteriales</taxon>
        <taxon>Clostridiaceae</taxon>
        <taxon>Clostridium</taxon>
    </lineage>
</organism>
<dbReference type="PANTHER" id="PTHR36435:SF1">
    <property type="entry name" value="CAAX AMINO TERMINAL PROTEASE FAMILY PROTEIN"/>
    <property type="match status" value="1"/>
</dbReference>
<evidence type="ECO:0000259" key="2">
    <source>
        <dbReference type="Pfam" id="PF02517"/>
    </source>
</evidence>
<dbReference type="RefSeq" id="WP_219780215.1">
    <property type="nucleotide sequence ID" value="NZ_JAHXPT010000009.1"/>
</dbReference>
<feature type="transmembrane region" description="Helical" evidence="1">
    <location>
        <begin position="12"/>
        <end position="34"/>
    </location>
</feature>
<dbReference type="EMBL" id="JAHXPT010000009">
    <property type="protein sequence ID" value="MBW6410750.1"/>
    <property type="molecule type" value="Genomic_DNA"/>
</dbReference>
<keyword evidence="3" id="KW-0645">Protease</keyword>
<evidence type="ECO:0000313" key="4">
    <source>
        <dbReference type="Proteomes" id="UP001519921"/>
    </source>
</evidence>
<feature type="transmembrane region" description="Helical" evidence="1">
    <location>
        <begin position="46"/>
        <end position="64"/>
    </location>
</feature>
<dbReference type="InterPro" id="IPR003675">
    <property type="entry name" value="Rce1/LyrA-like_dom"/>
</dbReference>
<keyword evidence="4" id="KW-1185">Reference proteome</keyword>
<evidence type="ECO:0000313" key="3">
    <source>
        <dbReference type="EMBL" id="MBW6410750.1"/>
    </source>
</evidence>
<keyword evidence="3" id="KW-0378">Hydrolase</keyword>
<keyword evidence="3" id="KW-0482">Metalloprotease</keyword>
<protein>
    <submittedName>
        <fullName evidence="3">CPBP family intramembrane metalloprotease</fullName>
    </submittedName>
</protein>
<keyword evidence="1" id="KW-0812">Transmembrane</keyword>
<accession>A0ABS7AQ07</accession>
<name>A0ABS7AQ07_9CLOT</name>
<dbReference type="PANTHER" id="PTHR36435">
    <property type="entry name" value="SLR1288 PROTEIN"/>
    <property type="match status" value="1"/>
</dbReference>
<feature type="transmembrane region" description="Helical" evidence="1">
    <location>
        <begin position="194"/>
        <end position="214"/>
    </location>
</feature>
<keyword evidence="1" id="KW-0472">Membrane</keyword>
<keyword evidence="1" id="KW-1133">Transmembrane helix</keyword>
<sequence length="277" mass="31697">MTKTKTYPTILDSIRLLIIMLALFGFSYAIIQFIDNLYNTDFINTPYAEIFMIILSEGFIIFYATKKSKLLYKDIFSFKKISPVVLISIAIFSTGMNIILSEFDNIIQSICSNCNHGHNTLESGFTNQNMFIAAIIIPVIIAPILEELIFRGIILNGYLKNYSKLTSIIISSLFFSLMHFEIGQSFQAFWSSLFFAWIYIKTNSLFSNIFAHFLSNSLHRILTYIFNINITGFNLNTDLVVHQPLCFDLLGIFLILLGSLLFVKLFGKNNNPNFNQI</sequence>
<feature type="transmembrane region" description="Helical" evidence="1">
    <location>
        <begin position="221"/>
        <end position="237"/>
    </location>
</feature>
<comment type="caution">
    <text evidence="3">The sequence shown here is derived from an EMBL/GenBank/DDBJ whole genome shotgun (WGS) entry which is preliminary data.</text>
</comment>
<gene>
    <name evidence="3" type="ORF">KYD98_11665</name>
</gene>
<feature type="transmembrane region" description="Helical" evidence="1">
    <location>
        <begin position="249"/>
        <end position="267"/>
    </location>
</feature>
<dbReference type="Proteomes" id="UP001519921">
    <property type="component" value="Unassembled WGS sequence"/>
</dbReference>